<evidence type="ECO:0000256" key="1">
    <source>
        <dbReference type="SAM" id="Phobius"/>
    </source>
</evidence>
<feature type="transmembrane region" description="Helical" evidence="1">
    <location>
        <begin position="67"/>
        <end position="88"/>
    </location>
</feature>
<evidence type="ECO:0000313" key="2">
    <source>
        <dbReference type="EMBL" id="QDH14275.1"/>
    </source>
</evidence>
<evidence type="ECO:0000313" key="3">
    <source>
        <dbReference type="Proteomes" id="UP000318709"/>
    </source>
</evidence>
<keyword evidence="1" id="KW-1133">Transmembrane helix</keyword>
<reference evidence="2 3" key="1">
    <citation type="submission" date="2019-03" db="EMBL/GenBank/DDBJ databases">
        <title>The complete genome sequence of Swingsia_sp. F3b2 LMG30590(T).</title>
        <authorList>
            <person name="Chua K.-O."/>
            <person name="Chan K.-G."/>
            <person name="See-Too W.-S."/>
        </authorList>
    </citation>
    <scope>NUCLEOTIDE SEQUENCE [LARGE SCALE GENOMIC DNA]</scope>
    <source>
        <strain evidence="2 3">F3b2</strain>
    </source>
</reference>
<name>A0A4Y6UE33_9PROT</name>
<feature type="transmembrane region" description="Helical" evidence="1">
    <location>
        <begin position="35"/>
        <end position="55"/>
    </location>
</feature>
<organism evidence="2 3">
    <name type="scientific">Formicincola oecophyllae</name>
    <dbReference type="NCBI Taxonomy" id="2558361"/>
    <lineage>
        <taxon>Bacteria</taxon>
        <taxon>Pseudomonadati</taxon>
        <taxon>Pseudomonadota</taxon>
        <taxon>Alphaproteobacteria</taxon>
        <taxon>Acetobacterales</taxon>
        <taxon>Acetobacteraceae</taxon>
        <taxon>Formicincola</taxon>
    </lineage>
</organism>
<gene>
    <name evidence="2" type="ORF">E3E12_01290</name>
</gene>
<keyword evidence="3" id="KW-1185">Reference proteome</keyword>
<dbReference type="RefSeq" id="WP_141443978.1">
    <property type="nucleotide sequence ID" value="NZ_CP038231.1"/>
</dbReference>
<dbReference type="InterPro" id="IPR058117">
    <property type="entry name" value="BV97_02767-like"/>
</dbReference>
<keyword evidence="1" id="KW-0812">Transmembrane</keyword>
<keyword evidence="1" id="KW-0472">Membrane</keyword>
<dbReference type="AlphaFoldDB" id="A0A4Y6UE33"/>
<dbReference type="EMBL" id="CP038231">
    <property type="protein sequence ID" value="QDH14275.1"/>
    <property type="molecule type" value="Genomic_DNA"/>
</dbReference>
<dbReference type="OrthoDB" id="47473at2"/>
<sequence>MAALASPAGLFTIKAAFSGLLIAGAATVAQRWPGLGALVVSLPLLSIMTMVWLWCEKPDRALMSAHSTATFWYVLPSLPMFLLLPWLLGHGWSFWLALAVGCALTFTLYSLTVVVGRHWGLPL</sequence>
<accession>A0A4Y6UE33</accession>
<dbReference type="KEGG" id="swf:E3E12_01290"/>
<dbReference type="Proteomes" id="UP000318709">
    <property type="component" value="Chromosome"/>
</dbReference>
<proteinExistence type="predicted"/>
<protein>
    <submittedName>
        <fullName evidence="2">DUF3147 family protein</fullName>
    </submittedName>
</protein>
<feature type="transmembrane region" description="Helical" evidence="1">
    <location>
        <begin position="94"/>
        <end position="115"/>
    </location>
</feature>
<dbReference type="NCBIfam" id="NF006749">
    <property type="entry name" value="PRK09272.1-2"/>
    <property type="match status" value="1"/>
</dbReference>